<comment type="subcellular location">
    <subcellularLocation>
        <location evidence="1">Membrane</location>
        <topology evidence="1">Multi-pass membrane protein</topology>
    </subcellularLocation>
</comment>
<dbReference type="InterPro" id="IPR003960">
    <property type="entry name" value="ATPase_AAA_CS"/>
</dbReference>
<dbReference type="InterPro" id="IPR041569">
    <property type="entry name" value="AAA_lid_3"/>
</dbReference>
<dbReference type="STRING" id="3750.A0A498IN98"/>
<dbReference type="InterPro" id="IPR050168">
    <property type="entry name" value="AAA_ATPase_domain"/>
</dbReference>
<evidence type="ECO:0000256" key="1">
    <source>
        <dbReference type="ARBA" id="ARBA00004141"/>
    </source>
</evidence>
<dbReference type="PROSITE" id="PS00674">
    <property type="entry name" value="AAA"/>
    <property type="match status" value="2"/>
</dbReference>
<dbReference type="FunFam" id="2.40.40.20:FF:000003">
    <property type="entry name" value="Transitional endoplasmic reticulum ATPase"/>
    <property type="match status" value="1"/>
</dbReference>
<dbReference type="Pfam" id="PF02933">
    <property type="entry name" value="CDC48_2"/>
    <property type="match status" value="1"/>
</dbReference>
<dbReference type="CDD" id="cd03213">
    <property type="entry name" value="ABCG_EPDR"/>
    <property type="match status" value="1"/>
</dbReference>
<dbReference type="GO" id="GO:0005634">
    <property type="term" value="C:nucleus"/>
    <property type="evidence" value="ECO:0007669"/>
    <property type="project" value="TreeGrafter"/>
</dbReference>
<dbReference type="InterPro" id="IPR029067">
    <property type="entry name" value="CDC48_domain_2-like_sf"/>
</dbReference>
<dbReference type="Gene3D" id="6.10.20.150">
    <property type="match status" value="1"/>
</dbReference>
<dbReference type="Gene3D" id="3.10.330.10">
    <property type="match status" value="1"/>
</dbReference>
<dbReference type="InterPro" id="IPR003439">
    <property type="entry name" value="ABC_transporter-like_ATP-bd"/>
</dbReference>
<dbReference type="GO" id="GO:0005524">
    <property type="term" value="F:ATP binding"/>
    <property type="evidence" value="ECO:0007669"/>
    <property type="project" value="UniProtKB-KW"/>
</dbReference>
<dbReference type="InterPro" id="IPR003959">
    <property type="entry name" value="ATPase_AAA_core"/>
</dbReference>
<evidence type="ECO:0000259" key="10">
    <source>
        <dbReference type="PROSITE" id="PS50893"/>
    </source>
</evidence>
<dbReference type="InterPro" id="IPR013525">
    <property type="entry name" value="ABC2_TM"/>
</dbReference>
<feature type="transmembrane region" description="Helical" evidence="9">
    <location>
        <begin position="472"/>
        <end position="492"/>
    </location>
</feature>
<keyword evidence="4" id="KW-0067">ATP-binding</keyword>
<dbReference type="Pfam" id="PF17862">
    <property type="entry name" value="AAA_lid_3"/>
    <property type="match status" value="2"/>
</dbReference>
<proteinExistence type="predicted"/>
<dbReference type="GO" id="GO:0030970">
    <property type="term" value="P:retrograde protein transport, ER to cytosol"/>
    <property type="evidence" value="ECO:0007669"/>
    <property type="project" value="TreeGrafter"/>
</dbReference>
<dbReference type="InterPro" id="IPR003338">
    <property type="entry name" value="CDC4_N-term_subdom"/>
</dbReference>
<dbReference type="FunFam" id="1.10.8.60:FF:000004">
    <property type="entry name" value="Cell division control 48"/>
    <property type="match status" value="1"/>
</dbReference>
<dbReference type="SUPFAM" id="SSF54585">
    <property type="entry name" value="Cdc48 domain 2-like"/>
    <property type="match status" value="1"/>
</dbReference>
<dbReference type="InterPro" id="IPR005938">
    <property type="entry name" value="AAA_ATPase_CDC48"/>
</dbReference>
<dbReference type="FunFam" id="3.10.330.10:FF:000001">
    <property type="entry name" value="Cell division control 48"/>
    <property type="match status" value="1"/>
</dbReference>
<dbReference type="Proteomes" id="UP000290289">
    <property type="component" value="Chromosome 11"/>
</dbReference>
<dbReference type="InterPro" id="IPR004201">
    <property type="entry name" value="Cdc48_dom2"/>
</dbReference>
<dbReference type="PROSITE" id="PS50893">
    <property type="entry name" value="ABC_TRANSPORTER_2"/>
    <property type="match status" value="1"/>
</dbReference>
<dbReference type="FunFam" id="3.40.50.300:FF:000012">
    <property type="entry name" value="Transitional endoplasmic reticulum ATPase"/>
    <property type="match status" value="1"/>
</dbReference>
<comment type="caution">
    <text evidence="11">The sequence shown here is derived from an EMBL/GenBank/DDBJ whole genome shotgun (WGS) entry which is preliminary data.</text>
</comment>
<dbReference type="PANTHER" id="PTHR23077:SF180">
    <property type="entry name" value="CELL DIVISION CONTROL PROTEIN 48 HOMOLOG D"/>
    <property type="match status" value="1"/>
</dbReference>
<dbReference type="FunFam" id="3.40.50.300:FF:000048">
    <property type="entry name" value="Transitional endoplasmic reticulum ATPase"/>
    <property type="match status" value="1"/>
</dbReference>
<keyword evidence="7" id="KW-0131">Cell cycle</keyword>
<feature type="region of interest" description="Disordered" evidence="8">
    <location>
        <begin position="1482"/>
        <end position="1508"/>
    </location>
</feature>
<dbReference type="FunFam" id="3.40.50.300:FF:000932">
    <property type="entry name" value="ABC transporter G family member 3"/>
    <property type="match status" value="1"/>
</dbReference>
<feature type="compositionally biased region" description="Polar residues" evidence="8">
    <location>
        <begin position="1482"/>
        <end position="1491"/>
    </location>
</feature>
<dbReference type="InterPro" id="IPR009010">
    <property type="entry name" value="Asp_de-COase-like_dom_sf"/>
</dbReference>
<dbReference type="Gene3D" id="1.10.8.60">
    <property type="match status" value="1"/>
</dbReference>
<feature type="transmembrane region" description="Helical" evidence="9">
    <location>
        <begin position="504"/>
        <end position="526"/>
    </location>
</feature>
<dbReference type="GO" id="GO:0005829">
    <property type="term" value="C:cytosol"/>
    <property type="evidence" value="ECO:0007669"/>
    <property type="project" value="TreeGrafter"/>
</dbReference>
<dbReference type="SUPFAM" id="SSF50692">
    <property type="entry name" value="ADC-like"/>
    <property type="match status" value="1"/>
</dbReference>
<feature type="domain" description="ABC transporter" evidence="10">
    <location>
        <begin position="125"/>
        <end position="367"/>
    </location>
</feature>
<dbReference type="GO" id="GO:0140359">
    <property type="term" value="F:ABC-type transporter activity"/>
    <property type="evidence" value="ECO:0007669"/>
    <property type="project" value="InterPro"/>
</dbReference>
<dbReference type="Pfam" id="PF00004">
    <property type="entry name" value="AAA"/>
    <property type="match status" value="2"/>
</dbReference>
<evidence type="ECO:0000256" key="4">
    <source>
        <dbReference type="ARBA" id="ARBA00022840"/>
    </source>
</evidence>
<dbReference type="Gene3D" id="2.40.40.20">
    <property type="match status" value="1"/>
</dbReference>
<dbReference type="InterPro" id="IPR027417">
    <property type="entry name" value="P-loop_NTPase"/>
</dbReference>
<dbReference type="PANTHER" id="PTHR23077">
    <property type="entry name" value="AAA-FAMILY ATPASE"/>
    <property type="match status" value="1"/>
</dbReference>
<name>A0A498IN98_MALDO</name>
<protein>
    <recommendedName>
        <fullName evidence="10">ABC transporter domain-containing protein</fullName>
    </recommendedName>
</protein>
<evidence type="ECO:0000256" key="5">
    <source>
        <dbReference type="ARBA" id="ARBA00022989"/>
    </source>
</evidence>
<dbReference type="Gene3D" id="3.40.50.300">
    <property type="entry name" value="P-loop containing nucleotide triphosphate hydrolases"/>
    <property type="match status" value="3"/>
</dbReference>
<keyword evidence="12" id="KW-1185">Reference proteome</keyword>
<dbReference type="InterPro" id="IPR003593">
    <property type="entry name" value="AAA+_ATPase"/>
</dbReference>
<dbReference type="SMART" id="SM00382">
    <property type="entry name" value="AAA"/>
    <property type="match status" value="3"/>
</dbReference>
<dbReference type="CDD" id="cd19528">
    <property type="entry name" value="RecA-like_CDC48_r2-like"/>
    <property type="match status" value="1"/>
</dbReference>
<feature type="transmembrane region" description="Helical" evidence="9">
    <location>
        <begin position="581"/>
        <end position="603"/>
    </location>
</feature>
<gene>
    <name evidence="11" type="ORF">DVH24_005858</name>
</gene>
<evidence type="ECO:0000256" key="3">
    <source>
        <dbReference type="ARBA" id="ARBA00022741"/>
    </source>
</evidence>
<feature type="transmembrane region" description="Helical" evidence="9">
    <location>
        <begin position="688"/>
        <end position="708"/>
    </location>
</feature>
<feature type="transmembrane region" description="Helical" evidence="9">
    <location>
        <begin position="610"/>
        <end position="633"/>
    </location>
</feature>
<evidence type="ECO:0000256" key="7">
    <source>
        <dbReference type="ARBA" id="ARBA00023306"/>
    </source>
</evidence>
<reference evidence="11 12" key="1">
    <citation type="submission" date="2018-10" db="EMBL/GenBank/DDBJ databases">
        <title>A high-quality apple genome assembly.</title>
        <authorList>
            <person name="Hu J."/>
        </authorList>
    </citation>
    <scope>NUCLEOTIDE SEQUENCE [LARGE SCALE GENOMIC DNA]</scope>
    <source>
        <strain evidence="12">cv. HFTH1</strain>
        <tissue evidence="11">Young leaf</tissue>
    </source>
</reference>
<organism evidence="11 12">
    <name type="scientific">Malus domestica</name>
    <name type="common">Apple</name>
    <name type="synonym">Pyrus malus</name>
    <dbReference type="NCBI Taxonomy" id="3750"/>
    <lineage>
        <taxon>Eukaryota</taxon>
        <taxon>Viridiplantae</taxon>
        <taxon>Streptophyta</taxon>
        <taxon>Embryophyta</taxon>
        <taxon>Tracheophyta</taxon>
        <taxon>Spermatophyta</taxon>
        <taxon>Magnoliopsida</taxon>
        <taxon>eudicotyledons</taxon>
        <taxon>Gunneridae</taxon>
        <taxon>Pentapetalae</taxon>
        <taxon>rosids</taxon>
        <taxon>fabids</taxon>
        <taxon>Rosales</taxon>
        <taxon>Rosaceae</taxon>
        <taxon>Amygdaloideae</taxon>
        <taxon>Maleae</taxon>
        <taxon>Malus</taxon>
    </lineage>
</organism>
<keyword evidence="2 9" id="KW-0812">Transmembrane</keyword>
<evidence type="ECO:0000313" key="11">
    <source>
        <dbReference type="EMBL" id="RXH83605.1"/>
    </source>
</evidence>
<dbReference type="Pfam" id="PF00005">
    <property type="entry name" value="ABC_tran"/>
    <property type="match status" value="1"/>
</dbReference>
<dbReference type="CDD" id="cd19519">
    <property type="entry name" value="RecA-like_CDC48_r1-like"/>
    <property type="match status" value="1"/>
</dbReference>
<keyword evidence="6 9" id="KW-0472">Membrane</keyword>
<dbReference type="GO" id="GO:0034098">
    <property type="term" value="C:VCP-NPL4-UFD1 AAA ATPase complex"/>
    <property type="evidence" value="ECO:0007669"/>
    <property type="project" value="TreeGrafter"/>
</dbReference>
<dbReference type="SMART" id="SM01073">
    <property type="entry name" value="CDC48_N"/>
    <property type="match status" value="1"/>
</dbReference>
<dbReference type="SMART" id="SM01072">
    <property type="entry name" value="CDC48_2"/>
    <property type="match status" value="1"/>
</dbReference>
<keyword evidence="3" id="KW-0547">Nucleotide-binding</keyword>
<evidence type="ECO:0000256" key="2">
    <source>
        <dbReference type="ARBA" id="ARBA00022692"/>
    </source>
</evidence>
<keyword evidence="5 9" id="KW-1133">Transmembrane helix</keyword>
<evidence type="ECO:0000256" key="9">
    <source>
        <dbReference type="SAM" id="Phobius"/>
    </source>
</evidence>
<dbReference type="GO" id="GO:0031593">
    <property type="term" value="F:polyubiquitin modification-dependent protein binding"/>
    <property type="evidence" value="ECO:0007669"/>
    <property type="project" value="TreeGrafter"/>
</dbReference>
<evidence type="ECO:0000313" key="12">
    <source>
        <dbReference type="Proteomes" id="UP000290289"/>
    </source>
</evidence>
<sequence length="1508" mass="167405">MALLVVAVLNELKFVILKKMEEIQSQSDNYRSSSSSASSPASRVPSSNFFYLRKPGSLRQPISFEDSPEWEDTDVDVRLGEGGDSINIAVTPVSPSLSKLNSGSLPSPGLPEGATVVRKIAGASLVWKDLTVTIKGKRKYSEKVVKSSNGYALPGTITVIMGPDKSGKSTLLRALAGRLPHSARMYGEVFVNGAKSHMPYGSYGFVEREITLIGSLTVREFLYYSALLQLPGFVCQKRSVVEDAIHAMSLGDCANKLIGGYCLMKGLPNGDRRRVSIARELVMRPHILFIDEPLYHLDSVSALLMMVTLKKLASTGCTIIFTIYQSSTEVFGLFDRICLLSNGNTLFFGETLACLQHFSNAGFPCPIMQSPSDHFLRAINTDFDKIISTCKNWQDDNGDFSSVNMDTAVAIRTLEATYKTSADAAAVETMILRLTDKEGMVLKSKGKAGAATRIAVLTWRSLLIMSRDWKYYWLRLILYMIFTFSVGTVFSGSGHSLSSVMTKVAAIFVFISFTALLSISGVPAVIKEIKIYASEESNHHLGALVFLCGQLLSSIPFLFLISIPSSVVFYFLIGLHDEFSLLMYFMLNFFMCLLVNDGIMLVVVSLWQDVFWSTLTLICIQVVMMLSAGYFRIRNALPGPVWTYPGLLENEYIGTSFPVGQVRTISGYQALSNAYDISPDSNSKWENLLILFLMAVGYRVLVFVSLYFRVGEKKKKKDFSTAILERKKSPNRLVVDEALNDDNSVVSMHPETMEKLQLFRGDTILIKGKKRKDTICIALADDTCEEPRIRMNKVVRSNLRVRLGDVVSVHQCPDVKYGKRVHILPIDDSIEGVTGNLFDAFLKPYFLEAYRPVRKGDLFLVRGGMRSVEFKVIETDPGEYCVVAPDTEIFCEGEPVKREDEERLDEVGYDDVGGVRKQMAQIRELVELPLRHPQLFKSIGVKPPKGILLYGPPGSGKTLIARAVANETGAFFFCINGPEIMSKLAGESESNLRKAFEEAEKNAPSIIFIDEIDSIAPKREKTHGEVERRIVSQLLTLMDGLKSRAHVIVIGATNRPNSIDAALRRFGRFDREIDIGVPDEVGRLEVLRIHTKNMKLSDDVDLERISKDTHGYVGADLAALCTEAALQCIREKMDVIDLEDESIDAEILNSMAVTNEHFQTALGTSNPSALRETVVEVPNVSWEDIGGLENVKRELQETVQYPVEHPEKFEKFGMSPSKGVLFYGPPGCGKTLLAKAIANECQANFISIKGPELLTMWFGESEANVREIFDKARSSAPCVLFFDELDSIATQRGSSSGDAGGAADRVLNQLLTEMDGMSAKKTVFIIGATNRPDIIDPALLRPGRLDQLIYIPLPDEESRFQIFKSCLRKSPVSKDVDLRALARYTQGFSGADITEICQRSCKYAIRENIEKDIERERRRAENPDSMDEDIDDEVAEIKAAHFEESMKYARRSVSDADIRKYQAFAQTLQQSRGFGTEFKFTENTQTGTTGSDAFATSAGAADEDDLYG</sequence>
<dbReference type="NCBIfam" id="TIGR01243">
    <property type="entry name" value="CDC48"/>
    <property type="match status" value="1"/>
</dbReference>
<dbReference type="EMBL" id="RDQH01000337">
    <property type="protein sequence ID" value="RXH83605.1"/>
    <property type="molecule type" value="Genomic_DNA"/>
</dbReference>
<evidence type="ECO:0000256" key="6">
    <source>
        <dbReference type="ARBA" id="ARBA00023136"/>
    </source>
</evidence>
<dbReference type="Pfam" id="PF01061">
    <property type="entry name" value="ABC2_membrane"/>
    <property type="match status" value="1"/>
</dbReference>
<evidence type="ECO:0000256" key="8">
    <source>
        <dbReference type="SAM" id="MobiDB-lite"/>
    </source>
</evidence>
<dbReference type="Pfam" id="PF02359">
    <property type="entry name" value="CDC48_N"/>
    <property type="match status" value="1"/>
</dbReference>
<dbReference type="SUPFAM" id="SSF52540">
    <property type="entry name" value="P-loop containing nucleoside triphosphate hydrolases"/>
    <property type="match status" value="3"/>
</dbReference>
<accession>A0A498IN98</accession>
<dbReference type="GO" id="GO:0051228">
    <property type="term" value="P:mitotic spindle disassembly"/>
    <property type="evidence" value="ECO:0007669"/>
    <property type="project" value="TreeGrafter"/>
</dbReference>
<dbReference type="GO" id="GO:0016887">
    <property type="term" value="F:ATP hydrolysis activity"/>
    <property type="evidence" value="ECO:0007669"/>
    <property type="project" value="InterPro"/>
</dbReference>
<dbReference type="GO" id="GO:0097352">
    <property type="term" value="P:autophagosome maturation"/>
    <property type="evidence" value="ECO:0007669"/>
    <property type="project" value="TreeGrafter"/>
</dbReference>